<accession>A0A5B8LNM9</accession>
<keyword evidence="1" id="KW-0456">Lyase</keyword>
<dbReference type="CDD" id="cd05007">
    <property type="entry name" value="SIS_Etherase"/>
    <property type="match status" value="1"/>
</dbReference>
<feature type="domain" description="SIS" evidence="3">
    <location>
        <begin position="53"/>
        <end position="216"/>
    </location>
</feature>
<dbReference type="NCBIfam" id="NF003915">
    <property type="entry name" value="PRK05441.1"/>
    <property type="match status" value="1"/>
</dbReference>
<dbReference type="EMBL" id="CP042304">
    <property type="protein sequence ID" value="QDZ09917.1"/>
    <property type="molecule type" value="Genomic_DNA"/>
</dbReference>
<dbReference type="PROSITE" id="PS51464">
    <property type="entry name" value="SIS"/>
    <property type="match status" value="1"/>
</dbReference>
<gene>
    <name evidence="4" type="ORF">FPZ08_03655</name>
</gene>
<keyword evidence="5" id="KW-1185">Reference proteome</keyword>
<dbReference type="GO" id="GO:0016835">
    <property type="term" value="F:carbon-oxygen lyase activity"/>
    <property type="evidence" value="ECO:0007669"/>
    <property type="project" value="InterPro"/>
</dbReference>
<name>A0A5B8LNM9_9HYPH</name>
<dbReference type="GO" id="GO:0016803">
    <property type="term" value="F:ether hydrolase activity"/>
    <property type="evidence" value="ECO:0007669"/>
    <property type="project" value="TreeGrafter"/>
</dbReference>
<sequence length="313" mass="31685">MSATRTEMTHARARGFDTLPPQEALAILAAAQAEAAAAVQQAVPDIARAAQLAADCLTCGGRLVYVAAGSSGLMALADALELPGTYGLARDRIEVLLAGGVAGLIDMVGGPEDDADAARAEIAAVQVSPGDCVIALTASGYTPYPMAAVEAARAAGAKTIGISNNSGAPLFDRVDVAICLPTPPEVIAGSTRMGAGTAQKIALNMLSTMMAIHLGHVHDGYMVSLIADNMKLRGRARRIVMAVSQVSEDQAAAALEQAGGAVKTAILLAAGADSVDGAERLLAANEGRLRPALKAIGVLSASPVPPTDRHPRA</sequence>
<dbReference type="AlphaFoldDB" id="A0A5B8LNM9"/>
<evidence type="ECO:0000256" key="1">
    <source>
        <dbReference type="ARBA" id="ARBA00023239"/>
    </source>
</evidence>
<dbReference type="InterPro" id="IPR040190">
    <property type="entry name" value="MURQ/GCKR"/>
</dbReference>
<dbReference type="KEGG" id="dea:FPZ08_03655"/>
<dbReference type="PANTHER" id="PTHR10088">
    <property type="entry name" value="GLUCOKINASE REGULATORY PROTEIN"/>
    <property type="match status" value="1"/>
</dbReference>
<dbReference type="Proteomes" id="UP000315364">
    <property type="component" value="Chromosome"/>
</dbReference>
<evidence type="ECO:0000256" key="2">
    <source>
        <dbReference type="ARBA" id="ARBA00023277"/>
    </source>
</evidence>
<reference evidence="4 5" key="1">
    <citation type="submission" date="2019-07" db="EMBL/GenBank/DDBJ databases">
        <title>Full genome sequence of Devosia sp. Gsoil 520.</title>
        <authorList>
            <person name="Im W.-T."/>
        </authorList>
    </citation>
    <scope>NUCLEOTIDE SEQUENCE [LARGE SCALE GENOMIC DNA]</scope>
    <source>
        <strain evidence="4 5">Gsoil 520</strain>
    </source>
</reference>
<dbReference type="OrthoDB" id="9813395at2"/>
<dbReference type="SUPFAM" id="SSF53697">
    <property type="entry name" value="SIS domain"/>
    <property type="match status" value="1"/>
</dbReference>
<evidence type="ECO:0000313" key="5">
    <source>
        <dbReference type="Proteomes" id="UP000315364"/>
    </source>
</evidence>
<organism evidence="4 5">
    <name type="scientific">Devosia ginsengisoli</name>
    <dbReference type="NCBI Taxonomy" id="400770"/>
    <lineage>
        <taxon>Bacteria</taxon>
        <taxon>Pseudomonadati</taxon>
        <taxon>Pseudomonadota</taxon>
        <taxon>Alphaproteobacteria</taxon>
        <taxon>Hyphomicrobiales</taxon>
        <taxon>Devosiaceae</taxon>
        <taxon>Devosia</taxon>
    </lineage>
</organism>
<keyword evidence="2" id="KW-0119">Carbohydrate metabolism</keyword>
<proteinExistence type="predicted"/>
<dbReference type="InterPro" id="IPR046348">
    <property type="entry name" value="SIS_dom_sf"/>
</dbReference>
<protein>
    <submittedName>
        <fullName evidence="4">N-acetylmuramic acid 6-phosphate etherase</fullName>
    </submittedName>
</protein>
<dbReference type="InterPro" id="IPR005488">
    <property type="entry name" value="Etherase_MurQ"/>
</dbReference>
<dbReference type="Gene3D" id="1.10.8.1080">
    <property type="match status" value="1"/>
</dbReference>
<evidence type="ECO:0000313" key="4">
    <source>
        <dbReference type="EMBL" id="QDZ09917.1"/>
    </source>
</evidence>
<dbReference type="InterPro" id="IPR001347">
    <property type="entry name" value="SIS_dom"/>
</dbReference>
<dbReference type="Gene3D" id="3.40.50.10490">
    <property type="entry name" value="Glucose-6-phosphate isomerase like protein, domain 1"/>
    <property type="match status" value="1"/>
</dbReference>
<dbReference type="PANTHER" id="PTHR10088:SF4">
    <property type="entry name" value="GLUCOKINASE REGULATORY PROTEIN"/>
    <property type="match status" value="1"/>
</dbReference>
<dbReference type="RefSeq" id="WP_146288725.1">
    <property type="nucleotide sequence ID" value="NZ_CP042304.1"/>
</dbReference>
<dbReference type="Pfam" id="PF01380">
    <property type="entry name" value="SIS"/>
    <property type="match status" value="1"/>
</dbReference>
<evidence type="ECO:0000259" key="3">
    <source>
        <dbReference type="PROSITE" id="PS51464"/>
    </source>
</evidence>
<dbReference type="GO" id="GO:0097367">
    <property type="term" value="F:carbohydrate derivative binding"/>
    <property type="evidence" value="ECO:0007669"/>
    <property type="project" value="InterPro"/>
</dbReference>
<dbReference type="GO" id="GO:0009254">
    <property type="term" value="P:peptidoglycan turnover"/>
    <property type="evidence" value="ECO:0007669"/>
    <property type="project" value="TreeGrafter"/>
</dbReference>
<dbReference type="GO" id="GO:0046348">
    <property type="term" value="P:amino sugar catabolic process"/>
    <property type="evidence" value="ECO:0007669"/>
    <property type="project" value="InterPro"/>
</dbReference>